<sequence>MRVAKKVPPPRGGVPLLSDPGLTADKKGAVEAAIAFFQQQGGSVLPARDDLPFDPAAAEFRLVLPGNLAVLPVTRISLVERAVRRVGFLAREAAGATAKPKRRRVRGSGVGGR</sequence>
<evidence type="ECO:0000313" key="2">
    <source>
        <dbReference type="EMBL" id="OYQ20215.1"/>
    </source>
</evidence>
<gene>
    <name evidence="2" type="ORF">CHR90_05770</name>
</gene>
<reference evidence="2 3" key="1">
    <citation type="submission" date="2017-07" db="EMBL/GenBank/DDBJ databases">
        <title>Elstera cyanobacteriorum sp. nov., a novel bacterium isolated from cyanobacterial aggregates in a eutrophic lake.</title>
        <authorList>
            <person name="Cai H."/>
        </authorList>
    </citation>
    <scope>NUCLEOTIDE SEQUENCE [LARGE SCALE GENOMIC DNA]</scope>
    <source>
        <strain evidence="2 3">TH019</strain>
    </source>
</reference>
<evidence type="ECO:0000313" key="3">
    <source>
        <dbReference type="Proteomes" id="UP000216361"/>
    </source>
</evidence>
<evidence type="ECO:0000256" key="1">
    <source>
        <dbReference type="SAM" id="MobiDB-lite"/>
    </source>
</evidence>
<dbReference type="AlphaFoldDB" id="A0A255XUW7"/>
<protein>
    <submittedName>
        <fullName evidence="2">Uncharacterized protein</fullName>
    </submittedName>
</protein>
<accession>A0A255XUW7</accession>
<organism evidence="2 3">
    <name type="scientific">Elstera cyanobacteriorum</name>
    <dbReference type="NCBI Taxonomy" id="2022747"/>
    <lineage>
        <taxon>Bacteria</taxon>
        <taxon>Pseudomonadati</taxon>
        <taxon>Pseudomonadota</taxon>
        <taxon>Alphaproteobacteria</taxon>
        <taxon>Rhodospirillales</taxon>
        <taxon>Rhodospirillaceae</taxon>
        <taxon>Elstera</taxon>
    </lineage>
</organism>
<name>A0A255XUW7_9PROT</name>
<keyword evidence="3" id="KW-1185">Reference proteome</keyword>
<feature type="region of interest" description="Disordered" evidence="1">
    <location>
        <begin position="1"/>
        <end position="20"/>
    </location>
</feature>
<proteinExistence type="predicted"/>
<dbReference type="EMBL" id="NOXS01000029">
    <property type="protein sequence ID" value="OYQ20215.1"/>
    <property type="molecule type" value="Genomic_DNA"/>
</dbReference>
<comment type="caution">
    <text evidence="2">The sequence shown here is derived from an EMBL/GenBank/DDBJ whole genome shotgun (WGS) entry which is preliminary data.</text>
</comment>
<dbReference type="Proteomes" id="UP000216361">
    <property type="component" value="Unassembled WGS sequence"/>
</dbReference>
<dbReference type="RefSeq" id="WP_094408038.1">
    <property type="nucleotide sequence ID" value="NZ_BMJZ01000001.1"/>
</dbReference>